<dbReference type="InterPro" id="IPR026896">
    <property type="entry name" value="CSTF_C"/>
</dbReference>
<feature type="region of interest" description="Disordered" evidence="4">
    <location>
        <begin position="134"/>
        <end position="166"/>
    </location>
</feature>
<dbReference type="AlphaFoldDB" id="A0AAE0FJS6"/>
<dbReference type="InterPro" id="IPR012677">
    <property type="entry name" value="Nucleotide-bd_a/b_plait_sf"/>
</dbReference>
<organism evidence="6 7">
    <name type="scientific">Cymbomonas tetramitiformis</name>
    <dbReference type="NCBI Taxonomy" id="36881"/>
    <lineage>
        <taxon>Eukaryota</taxon>
        <taxon>Viridiplantae</taxon>
        <taxon>Chlorophyta</taxon>
        <taxon>Pyramimonadophyceae</taxon>
        <taxon>Pyramimonadales</taxon>
        <taxon>Pyramimonadaceae</taxon>
        <taxon>Cymbomonas</taxon>
    </lineage>
</organism>
<evidence type="ECO:0000256" key="2">
    <source>
        <dbReference type="ARBA" id="ARBA00023242"/>
    </source>
</evidence>
<dbReference type="Pfam" id="PF14304">
    <property type="entry name" value="CSTF_C"/>
    <property type="match status" value="1"/>
</dbReference>
<keyword evidence="2" id="KW-0539">Nucleus</keyword>
<name>A0AAE0FJS6_9CHLO</name>
<keyword evidence="3" id="KW-0694">RNA-binding</keyword>
<evidence type="ECO:0000256" key="4">
    <source>
        <dbReference type="SAM" id="MobiDB-lite"/>
    </source>
</evidence>
<dbReference type="PROSITE" id="PS50102">
    <property type="entry name" value="RRM"/>
    <property type="match status" value="1"/>
</dbReference>
<evidence type="ECO:0000313" key="7">
    <source>
        <dbReference type="Proteomes" id="UP001190700"/>
    </source>
</evidence>
<feature type="domain" description="RRM" evidence="5">
    <location>
        <begin position="1"/>
        <end position="50"/>
    </location>
</feature>
<keyword evidence="7" id="KW-1185">Reference proteome</keyword>
<proteinExistence type="predicted"/>
<evidence type="ECO:0000256" key="3">
    <source>
        <dbReference type="PROSITE-ProRule" id="PRU00176"/>
    </source>
</evidence>
<comment type="caution">
    <text evidence="6">The sequence shown here is derived from an EMBL/GenBank/DDBJ whole genome shotgun (WGS) entry which is preliminary data.</text>
</comment>
<feature type="compositionally biased region" description="Low complexity" evidence="4">
    <location>
        <begin position="154"/>
        <end position="166"/>
    </location>
</feature>
<dbReference type="SUPFAM" id="SSF54928">
    <property type="entry name" value="RNA-binding domain, RBD"/>
    <property type="match status" value="1"/>
</dbReference>
<dbReference type="GO" id="GO:0005847">
    <property type="term" value="C:mRNA cleavage and polyadenylation specificity factor complex"/>
    <property type="evidence" value="ECO:0007669"/>
    <property type="project" value="TreeGrafter"/>
</dbReference>
<feature type="compositionally biased region" description="Pro residues" evidence="4">
    <location>
        <begin position="134"/>
        <end position="153"/>
    </location>
</feature>
<sequence>MRLMREKETGRSKGYGFIEYADLETAQSAARNLNGAELSGRALRVKLTGDQDGGGKGEAHTESIHHMQPPVHSAPMGAPPVMHSSHNVMGGPPPRGPPPPYPPGGVHQGDQPMGGGMMGHPAASGAVTPNMMPPMNTPQPSGPPVVPPQPSLPPMTAAPAATPAASQQQALLQQVLAMPPEKIAALAPEQRQQVERLRLLAQSGQL</sequence>
<reference evidence="6 7" key="1">
    <citation type="journal article" date="2015" name="Genome Biol. Evol.">
        <title>Comparative Genomics of a Bacterivorous Green Alga Reveals Evolutionary Causalities and Consequences of Phago-Mixotrophic Mode of Nutrition.</title>
        <authorList>
            <person name="Burns J.A."/>
            <person name="Paasch A."/>
            <person name="Narechania A."/>
            <person name="Kim E."/>
        </authorList>
    </citation>
    <scope>NUCLEOTIDE SEQUENCE [LARGE SCALE GENOMIC DNA]</scope>
    <source>
        <strain evidence="6 7">PLY_AMNH</strain>
    </source>
</reference>
<dbReference type="Pfam" id="PF00076">
    <property type="entry name" value="RRM_1"/>
    <property type="match status" value="1"/>
</dbReference>
<protein>
    <recommendedName>
        <fullName evidence="5">RRM domain-containing protein</fullName>
    </recommendedName>
</protein>
<feature type="region of interest" description="Disordered" evidence="4">
    <location>
        <begin position="85"/>
        <end position="118"/>
    </location>
</feature>
<dbReference type="GO" id="GO:0031124">
    <property type="term" value="P:mRNA 3'-end processing"/>
    <property type="evidence" value="ECO:0007669"/>
    <property type="project" value="InterPro"/>
</dbReference>
<dbReference type="Proteomes" id="UP001190700">
    <property type="component" value="Unassembled WGS sequence"/>
</dbReference>
<evidence type="ECO:0000313" key="6">
    <source>
        <dbReference type="EMBL" id="KAK3260984.1"/>
    </source>
</evidence>
<dbReference type="Gene3D" id="3.30.70.330">
    <property type="match status" value="1"/>
</dbReference>
<dbReference type="Gene3D" id="1.10.20.70">
    <property type="entry name" value="Transcription termination and cleavage factor, C-terminal domain"/>
    <property type="match status" value="1"/>
</dbReference>
<accession>A0AAE0FJS6</accession>
<dbReference type="InterPro" id="IPR035979">
    <property type="entry name" value="RBD_domain_sf"/>
</dbReference>
<dbReference type="PANTHER" id="PTHR45735">
    <property type="entry name" value="CLEAVAGE STIMULATION FACTOR SUBUNIT 2"/>
    <property type="match status" value="1"/>
</dbReference>
<dbReference type="PANTHER" id="PTHR45735:SF2">
    <property type="entry name" value="CLEAVAGE STIMULATION FACTOR SUBUNIT 2"/>
    <property type="match status" value="1"/>
</dbReference>
<evidence type="ECO:0000256" key="1">
    <source>
        <dbReference type="ARBA" id="ARBA00004123"/>
    </source>
</evidence>
<dbReference type="GO" id="GO:0003729">
    <property type="term" value="F:mRNA binding"/>
    <property type="evidence" value="ECO:0007669"/>
    <property type="project" value="TreeGrafter"/>
</dbReference>
<dbReference type="EMBL" id="LGRX02017268">
    <property type="protein sequence ID" value="KAK3260984.1"/>
    <property type="molecule type" value="Genomic_DNA"/>
</dbReference>
<gene>
    <name evidence="6" type="ORF">CYMTET_30089</name>
</gene>
<dbReference type="InterPro" id="IPR038192">
    <property type="entry name" value="CSTF_C_sf"/>
</dbReference>
<dbReference type="InterPro" id="IPR000504">
    <property type="entry name" value="RRM_dom"/>
</dbReference>
<comment type="subcellular location">
    <subcellularLocation>
        <location evidence="1">Nucleus</location>
    </subcellularLocation>
</comment>
<feature type="compositionally biased region" description="Pro residues" evidence="4">
    <location>
        <begin position="91"/>
        <end position="103"/>
    </location>
</feature>
<evidence type="ECO:0000259" key="5">
    <source>
        <dbReference type="PROSITE" id="PS50102"/>
    </source>
</evidence>